<evidence type="ECO:0000313" key="4">
    <source>
        <dbReference type="Proteomes" id="UP000554235"/>
    </source>
</evidence>
<dbReference type="OrthoDB" id="5416097at2759"/>
<evidence type="ECO:0000259" key="2">
    <source>
        <dbReference type="Pfam" id="PF13391"/>
    </source>
</evidence>
<dbReference type="EMBL" id="JAADYS010001545">
    <property type="protein sequence ID" value="KAF4462378.1"/>
    <property type="molecule type" value="Genomic_DNA"/>
</dbReference>
<reference evidence="3 4" key="1">
    <citation type="submission" date="2020-01" db="EMBL/GenBank/DDBJ databases">
        <title>Identification and distribution of gene clusters putatively required for synthesis of sphingolipid metabolism inhibitors in phylogenetically diverse species of the filamentous fungus Fusarium.</title>
        <authorList>
            <person name="Kim H.-S."/>
            <person name="Busman M."/>
            <person name="Brown D.W."/>
            <person name="Divon H."/>
            <person name="Uhlig S."/>
            <person name="Proctor R.H."/>
        </authorList>
    </citation>
    <scope>NUCLEOTIDE SEQUENCE [LARGE SCALE GENOMIC DNA]</scope>
    <source>
        <strain evidence="3 4">NRRL 20459</strain>
    </source>
</reference>
<dbReference type="InterPro" id="IPR003615">
    <property type="entry name" value="HNH_nuc"/>
</dbReference>
<gene>
    <name evidence="3" type="ORF">FALBO_10814</name>
</gene>
<accession>A0A8H4P9G5</accession>
<dbReference type="AlphaFoldDB" id="A0A8H4P9G5"/>
<feature type="region of interest" description="Disordered" evidence="1">
    <location>
        <begin position="116"/>
        <end position="136"/>
    </location>
</feature>
<dbReference type="Proteomes" id="UP000554235">
    <property type="component" value="Unassembled WGS sequence"/>
</dbReference>
<name>A0A8H4P9G5_9HYPO</name>
<evidence type="ECO:0000256" key="1">
    <source>
        <dbReference type="SAM" id="MobiDB-lite"/>
    </source>
</evidence>
<evidence type="ECO:0000313" key="3">
    <source>
        <dbReference type="EMBL" id="KAF4462378.1"/>
    </source>
</evidence>
<keyword evidence="4" id="KW-1185">Reference proteome</keyword>
<comment type="caution">
    <text evidence="3">The sequence shown here is derived from an EMBL/GenBank/DDBJ whole genome shotgun (WGS) entry which is preliminary data.</text>
</comment>
<proteinExistence type="predicted"/>
<protein>
    <recommendedName>
        <fullName evidence="2">HNH nuclease domain-containing protein</fullName>
    </recommendedName>
</protein>
<sequence length="407" mass="45749">MDPEVTADVFAFLHNYKNEPKAKEALLRFLQARPAREPVVSLIPVEEYAMRLDAIIELRDIYRQQTNEQDFEFTGPGFLHADIPDLVGTLALFRQPHQAEYADRLLQVLQPALFSRPDSSHSGQSSKSKNRNENEKSNCLDLDKKVCVITGAPNPHVCHIIPFAWNKKAANQATTFNFRTAMATFLGLPNDAVTRDAIRSLHVELGSSDHVWNMICLSPLLHDWWGRGYFAIKFLGDEALGDGKSSVKLQFVWMPLFINKGTAKETINLEEQRDPQTWLSKSLTHHHGERSQSCRPGDDCPTCHLAEKVICQTALTHRPVWSGSIFRVTRPTAGVPFFQRMIDIQWAIICAASLSGQAQDLEIALKRDPSDPEGQKVAPSAGLGDPEILEWLQNVQLGEEQEHQDTP</sequence>
<feature type="domain" description="HNH nuclease" evidence="2">
    <location>
        <begin position="147"/>
        <end position="233"/>
    </location>
</feature>
<organism evidence="3 4">
    <name type="scientific">Fusarium albosuccineum</name>
    <dbReference type="NCBI Taxonomy" id="1237068"/>
    <lineage>
        <taxon>Eukaryota</taxon>
        <taxon>Fungi</taxon>
        <taxon>Dikarya</taxon>
        <taxon>Ascomycota</taxon>
        <taxon>Pezizomycotina</taxon>
        <taxon>Sordariomycetes</taxon>
        <taxon>Hypocreomycetidae</taxon>
        <taxon>Hypocreales</taxon>
        <taxon>Nectriaceae</taxon>
        <taxon>Fusarium</taxon>
        <taxon>Fusarium decemcellulare species complex</taxon>
    </lineage>
</organism>
<dbReference type="Pfam" id="PF13391">
    <property type="entry name" value="HNH_2"/>
    <property type="match status" value="1"/>
</dbReference>